<keyword evidence="1" id="KW-0378">Hydrolase</keyword>
<sequence length="122" mass="13632">MISGMFGDIGELFFEIDLIAADGDILQVDALLDTGFTTGWLAMNIQDLDSLGWNIIDLDRTMQTARGEQFFDIYEGKLLLDGIEYTIPVHVGEEIPEPLLGLQWLRNMRLVVDAAEEILTLG</sequence>
<dbReference type="Gene3D" id="2.40.70.10">
    <property type="entry name" value="Acid Proteases"/>
    <property type="match status" value="1"/>
</dbReference>
<dbReference type="AlphaFoldDB" id="A0AAE3KRP6"/>
<proteinExistence type="predicted"/>
<accession>A0AAE3KRP6</accession>
<reference evidence="1" key="1">
    <citation type="submission" date="2022-06" db="EMBL/GenBank/DDBJ databases">
        <title>New cyanobacteria of genus Symplocastrum in benthos of Lake Baikal.</title>
        <authorList>
            <person name="Sorokovikova E."/>
            <person name="Tikhonova I."/>
            <person name="Krasnopeev A."/>
            <person name="Evseev P."/>
            <person name="Gladkikh A."/>
            <person name="Belykh O."/>
        </authorList>
    </citation>
    <scope>NUCLEOTIDE SEQUENCE</scope>
    <source>
        <strain evidence="1">BBK-W-15</strain>
    </source>
</reference>
<evidence type="ECO:0000313" key="1">
    <source>
        <dbReference type="EMBL" id="MCP2731893.1"/>
    </source>
</evidence>
<gene>
    <name evidence="1" type="ORF">NJ959_26020</name>
</gene>
<organism evidence="1 2">
    <name type="scientific">Limnofasciculus baicalensis BBK-W-15</name>
    <dbReference type="NCBI Taxonomy" id="2699891"/>
    <lineage>
        <taxon>Bacteria</taxon>
        <taxon>Bacillati</taxon>
        <taxon>Cyanobacteriota</taxon>
        <taxon>Cyanophyceae</taxon>
        <taxon>Coleofasciculales</taxon>
        <taxon>Coleofasciculaceae</taxon>
        <taxon>Limnofasciculus</taxon>
        <taxon>Limnofasciculus baicalensis</taxon>
    </lineage>
</organism>
<protein>
    <submittedName>
        <fullName evidence="1">Aspartyl protease</fullName>
    </submittedName>
</protein>
<keyword evidence="1" id="KW-0645">Protease</keyword>
<evidence type="ECO:0000313" key="2">
    <source>
        <dbReference type="Proteomes" id="UP001204953"/>
    </source>
</evidence>
<name>A0AAE3KRP6_9CYAN</name>
<dbReference type="GO" id="GO:0008233">
    <property type="term" value="F:peptidase activity"/>
    <property type="evidence" value="ECO:0007669"/>
    <property type="project" value="UniProtKB-KW"/>
</dbReference>
<dbReference type="RefSeq" id="WP_254014624.1">
    <property type="nucleotide sequence ID" value="NZ_JAMZMM010000423.1"/>
</dbReference>
<keyword evidence="2" id="KW-1185">Reference proteome</keyword>
<dbReference type="Proteomes" id="UP001204953">
    <property type="component" value="Unassembled WGS sequence"/>
</dbReference>
<dbReference type="InterPro" id="IPR021109">
    <property type="entry name" value="Peptidase_aspartic_dom_sf"/>
</dbReference>
<dbReference type="GO" id="GO:0006508">
    <property type="term" value="P:proteolysis"/>
    <property type="evidence" value="ECO:0007669"/>
    <property type="project" value="UniProtKB-KW"/>
</dbReference>
<dbReference type="EMBL" id="JAMZMM010000423">
    <property type="protein sequence ID" value="MCP2731893.1"/>
    <property type="molecule type" value="Genomic_DNA"/>
</dbReference>
<comment type="caution">
    <text evidence="1">The sequence shown here is derived from an EMBL/GenBank/DDBJ whole genome shotgun (WGS) entry which is preliminary data.</text>
</comment>